<dbReference type="EMBL" id="BDCX01000042">
    <property type="protein sequence ID" value="GAT71495.1"/>
    <property type="molecule type" value="Genomic_DNA"/>
</dbReference>
<dbReference type="OrthoDB" id="3535476at2"/>
<dbReference type="AlphaFoldDB" id="A0A171DR17"/>
<gene>
    <name evidence="1" type="ORF">PS9374_07186</name>
</gene>
<accession>A0A171DR17</accession>
<organism evidence="1 2">
    <name type="scientific">Planomonospora sphaerica</name>
    <dbReference type="NCBI Taxonomy" id="161355"/>
    <lineage>
        <taxon>Bacteria</taxon>
        <taxon>Bacillati</taxon>
        <taxon>Actinomycetota</taxon>
        <taxon>Actinomycetes</taxon>
        <taxon>Streptosporangiales</taxon>
        <taxon>Streptosporangiaceae</taxon>
        <taxon>Planomonospora</taxon>
    </lineage>
</organism>
<dbReference type="RefSeq" id="WP_068904625.1">
    <property type="nucleotide sequence ID" value="NZ_BDCX01000042.1"/>
</dbReference>
<comment type="caution">
    <text evidence="1">The sequence shown here is derived from an EMBL/GenBank/DDBJ whole genome shotgun (WGS) entry which is preliminary data.</text>
</comment>
<dbReference type="Proteomes" id="UP000077701">
    <property type="component" value="Unassembled WGS sequence"/>
</dbReference>
<evidence type="ECO:0000313" key="1">
    <source>
        <dbReference type="EMBL" id="GAT71495.1"/>
    </source>
</evidence>
<reference evidence="1 2" key="1">
    <citation type="journal article" date="2016" name="Genome Announc.">
        <title>Draft Genome Sequence of Planomonospora sphaerica JCM9374, a Rare Actinomycete.</title>
        <authorList>
            <person name="Dohra H."/>
            <person name="Suzuki T."/>
            <person name="Inoue Y."/>
            <person name="Kodani S."/>
        </authorList>
    </citation>
    <scope>NUCLEOTIDE SEQUENCE [LARGE SCALE GENOMIC DNA]</scope>
    <source>
        <strain evidence="1 2">JCM 9374</strain>
    </source>
</reference>
<keyword evidence="2" id="KW-1185">Reference proteome</keyword>
<protein>
    <submittedName>
        <fullName evidence="1">Uncharacterized protein</fullName>
    </submittedName>
</protein>
<reference evidence="2" key="2">
    <citation type="submission" date="2016-04" db="EMBL/GenBank/DDBJ databases">
        <title>Planomonospora sphaerica JCM9374 whole genome shotgun sequence.</title>
        <authorList>
            <person name="Suzuki T."/>
            <person name="Dohra H."/>
            <person name="Kodani S."/>
        </authorList>
    </citation>
    <scope>NUCLEOTIDE SEQUENCE [LARGE SCALE GENOMIC DNA]</scope>
    <source>
        <strain evidence="2">JCM 9374</strain>
    </source>
</reference>
<evidence type="ECO:0000313" key="2">
    <source>
        <dbReference type="Proteomes" id="UP000077701"/>
    </source>
</evidence>
<sequence>MIDCKADMTSRGSGRHAIERAAVKAHLHFGAAFDLPLHYVFDDMGVLDPIDVKLARRPGPHSRIGSRAPYYLVTTRMDRRFDDIFGSVPTGVDRAA</sequence>
<proteinExistence type="predicted"/>
<name>A0A171DR17_9ACTN</name>